<dbReference type="SUPFAM" id="SSF53067">
    <property type="entry name" value="Actin-like ATPase domain"/>
    <property type="match status" value="1"/>
</dbReference>
<dbReference type="Pfam" id="PF00480">
    <property type="entry name" value="ROK"/>
    <property type="match status" value="1"/>
</dbReference>
<sequence>MAVTLGIDVGGTAIKWVARDTATGEVAGRGGVPTPGDRDTIVEALVALARAADPDRVGLAVPGHVDRATGVVRFLPNLPGRWSGFPLGDTVTGATGRPTRLLNDARAFCLAELRLGAARGLTDVLFLTLGTGVGGGVVTGGRLLVGADDRLGEIGHTTYDRAGPACGCGSRGCLEMYASGPAIAAAAGGGRTPAEVAGAAAGGEPAAAGAIARAGRAIGESIASVAALLPSTALVVGGGVAGALPALRPHVEAALAAREPFIGPVRVLAAELGDEAGATGAALAAEEGSGR</sequence>
<proteinExistence type="inferred from homology"/>
<evidence type="ECO:0000313" key="3">
    <source>
        <dbReference type="Proteomes" id="UP000482800"/>
    </source>
</evidence>
<dbReference type="Proteomes" id="UP000482800">
    <property type="component" value="Unassembled WGS sequence"/>
</dbReference>
<organism evidence="2 3">
    <name type="scientific">Phytohabitans houttuyneae</name>
    <dbReference type="NCBI Taxonomy" id="1076126"/>
    <lineage>
        <taxon>Bacteria</taxon>
        <taxon>Bacillati</taxon>
        <taxon>Actinomycetota</taxon>
        <taxon>Actinomycetes</taxon>
        <taxon>Micromonosporales</taxon>
        <taxon>Micromonosporaceae</taxon>
    </lineage>
</organism>
<evidence type="ECO:0000313" key="2">
    <source>
        <dbReference type="EMBL" id="GFJ84063.1"/>
    </source>
</evidence>
<dbReference type="PANTHER" id="PTHR18964">
    <property type="entry name" value="ROK (REPRESSOR, ORF, KINASE) FAMILY"/>
    <property type="match status" value="1"/>
</dbReference>
<dbReference type="Gene3D" id="3.30.420.40">
    <property type="match status" value="2"/>
</dbReference>
<accession>A0A6V8KFQ8</accession>
<reference evidence="2 3" key="2">
    <citation type="submission" date="2020-03" db="EMBL/GenBank/DDBJ databases">
        <authorList>
            <person name="Ichikawa N."/>
            <person name="Kimura A."/>
            <person name="Kitahashi Y."/>
            <person name="Uohara A."/>
        </authorList>
    </citation>
    <scope>NUCLEOTIDE SEQUENCE [LARGE SCALE GENOMIC DNA]</scope>
    <source>
        <strain evidence="2 3">NBRC 108639</strain>
    </source>
</reference>
<dbReference type="PROSITE" id="PS01125">
    <property type="entry name" value="ROK"/>
    <property type="match status" value="1"/>
</dbReference>
<name>A0A6V8KFQ8_9ACTN</name>
<evidence type="ECO:0008006" key="4">
    <source>
        <dbReference type="Google" id="ProtNLM"/>
    </source>
</evidence>
<protein>
    <recommendedName>
        <fullName evidence="4">Glucokinase</fullName>
    </recommendedName>
</protein>
<dbReference type="RefSeq" id="WP_173067326.1">
    <property type="nucleotide sequence ID" value="NZ_BAABGO010000013.1"/>
</dbReference>
<dbReference type="AlphaFoldDB" id="A0A6V8KFQ8"/>
<dbReference type="InterPro" id="IPR049874">
    <property type="entry name" value="ROK_cs"/>
</dbReference>
<gene>
    <name evidence="2" type="ORF">Phou_082430</name>
</gene>
<dbReference type="EMBL" id="BLPF01000003">
    <property type="protein sequence ID" value="GFJ84063.1"/>
    <property type="molecule type" value="Genomic_DNA"/>
</dbReference>
<evidence type="ECO:0000256" key="1">
    <source>
        <dbReference type="ARBA" id="ARBA00006479"/>
    </source>
</evidence>
<dbReference type="PANTHER" id="PTHR18964:SF169">
    <property type="entry name" value="N-ACETYLMANNOSAMINE KINASE"/>
    <property type="match status" value="1"/>
</dbReference>
<keyword evidence="3" id="KW-1185">Reference proteome</keyword>
<reference evidence="2 3" key="1">
    <citation type="submission" date="2020-03" db="EMBL/GenBank/DDBJ databases">
        <title>Whole genome shotgun sequence of Phytohabitans houttuyneae NBRC 108639.</title>
        <authorList>
            <person name="Komaki H."/>
            <person name="Tamura T."/>
        </authorList>
    </citation>
    <scope>NUCLEOTIDE SEQUENCE [LARGE SCALE GENOMIC DNA]</scope>
    <source>
        <strain evidence="2 3">NBRC 108639</strain>
    </source>
</reference>
<dbReference type="InterPro" id="IPR043129">
    <property type="entry name" value="ATPase_NBD"/>
</dbReference>
<comment type="similarity">
    <text evidence="1">Belongs to the ROK (NagC/XylR) family.</text>
</comment>
<comment type="caution">
    <text evidence="2">The sequence shown here is derived from an EMBL/GenBank/DDBJ whole genome shotgun (WGS) entry which is preliminary data.</text>
</comment>
<dbReference type="InterPro" id="IPR000600">
    <property type="entry name" value="ROK"/>
</dbReference>